<dbReference type="Proteomes" id="UP000192678">
    <property type="component" value="Unassembled WGS sequence"/>
</dbReference>
<reference evidence="1 2" key="1">
    <citation type="submission" date="2017-04" db="EMBL/GenBank/DDBJ databases">
        <authorList>
            <person name="Afonso C.L."/>
            <person name="Miller P.J."/>
            <person name="Scott M.A."/>
            <person name="Spackman E."/>
            <person name="Goraichik I."/>
            <person name="Dimitrov K.M."/>
            <person name="Suarez D.L."/>
            <person name="Swayne D.E."/>
        </authorList>
    </citation>
    <scope>NUCLEOTIDE SEQUENCE [LARGE SCALE GENOMIC DNA]</scope>
    <source>
        <strain evidence="1 2">DSM 19625</strain>
    </source>
</reference>
<keyword evidence="2" id="KW-1185">Reference proteome</keyword>
<accession>A0A1W2F419</accession>
<evidence type="ECO:0008006" key="3">
    <source>
        <dbReference type="Google" id="ProtNLM"/>
    </source>
</evidence>
<dbReference type="OrthoDB" id="1467107at2"/>
<evidence type="ECO:0000313" key="2">
    <source>
        <dbReference type="Proteomes" id="UP000192678"/>
    </source>
</evidence>
<gene>
    <name evidence="1" type="ORF">SAMN04488101_12039</name>
</gene>
<dbReference type="EMBL" id="FWYB01000020">
    <property type="protein sequence ID" value="SMD16542.1"/>
    <property type="molecule type" value="Genomic_DNA"/>
</dbReference>
<evidence type="ECO:0000313" key="1">
    <source>
        <dbReference type="EMBL" id="SMD16542.1"/>
    </source>
</evidence>
<dbReference type="RefSeq" id="WP_084292037.1">
    <property type="nucleotide sequence ID" value="NZ_FWYB01000020.1"/>
</dbReference>
<name>A0A1W2F419_9SPHI</name>
<organism evidence="1 2">
    <name type="scientific">Pedobacter nyackensis</name>
    <dbReference type="NCBI Taxonomy" id="475255"/>
    <lineage>
        <taxon>Bacteria</taxon>
        <taxon>Pseudomonadati</taxon>
        <taxon>Bacteroidota</taxon>
        <taxon>Sphingobacteriia</taxon>
        <taxon>Sphingobacteriales</taxon>
        <taxon>Sphingobacteriaceae</taxon>
        <taxon>Pedobacter</taxon>
    </lineage>
</organism>
<sequence length="225" mass="24590">MLKSIKTGVLAIILIGTAIIAKAQKVIDAGTITYGVEYVLNDDQKKQVDASVLPSESKVEFNGNMSKVQIDMGMAMLKILTDASIKNALVLVDIPMMQKQYAAKMSKEDIEQQSGSLKFSGFTATGEKQNIAGFNAEKYNYKDNNGASYELWATKELKLAAGAIPLGFEEVKGTPIKFSNSQDGYKTVLTLKNVKEDKVGPFSLDIPKGYELKTMEELKAMRGGR</sequence>
<proteinExistence type="predicted"/>
<dbReference type="STRING" id="475255.SAMN04488101_12039"/>
<protein>
    <recommendedName>
        <fullName evidence="3">DUF4412 domain-containing protein</fullName>
    </recommendedName>
</protein>
<dbReference type="AlphaFoldDB" id="A0A1W2F419"/>